<dbReference type="Pfam" id="PF00294">
    <property type="entry name" value="PfkB"/>
    <property type="match status" value="1"/>
</dbReference>
<dbReference type="InterPro" id="IPR011611">
    <property type="entry name" value="PfkB_dom"/>
</dbReference>
<dbReference type="InterPro" id="IPR029056">
    <property type="entry name" value="Ribokinase-like"/>
</dbReference>
<dbReference type="PANTHER" id="PTHR10584:SF166">
    <property type="entry name" value="RIBOKINASE"/>
    <property type="match status" value="1"/>
</dbReference>
<keyword evidence="1" id="KW-0808">Transferase</keyword>
<protein>
    <submittedName>
        <fullName evidence="4">Sugar kinase</fullName>
    </submittedName>
</protein>
<keyword evidence="2 4" id="KW-0418">Kinase</keyword>
<dbReference type="InterPro" id="IPR002173">
    <property type="entry name" value="Carboh/pur_kinase_PfkB_CS"/>
</dbReference>
<dbReference type="PANTHER" id="PTHR10584">
    <property type="entry name" value="SUGAR KINASE"/>
    <property type="match status" value="1"/>
</dbReference>
<dbReference type="GO" id="GO:0016301">
    <property type="term" value="F:kinase activity"/>
    <property type="evidence" value="ECO:0007669"/>
    <property type="project" value="UniProtKB-KW"/>
</dbReference>
<gene>
    <name evidence="4" type="ORF">ENS56_03815</name>
</gene>
<evidence type="ECO:0000313" key="4">
    <source>
        <dbReference type="EMBL" id="HGT47138.1"/>
    </source>
</evidence>
<feature type="domain" description="Carbohydrate kinase PfkB" evidence="3">
    <location>
        <begin position="19"/>
        <end position="278"/>
    </location>
</feature>
<reference evidence="4" key="1">
    <citation type="journal article" date="2020" name="mSystems">
        <title>Genome- and Community-Level Interaction Insights into Carbon Utilization and Element Cycling Functions of Hydrothermarchaeota in Hydrothermal Sediment.</title>
        <authorList>
            <person name="Zhou Z."/>
            <person name="Liu Y."/>
            <person name="Xu W."/>
            <person name="Pan J."/>
            <person name="Luo Z.H."/>
            <person name="Li M."/>
        </authorList>
    </citation>
    <scope>NUCLEOTIDE SEQUENCE [LARGE SCALE GENOMIC DNA]</scope>
    <source>
        <strain evidence="4">SpSt-500</strain>
    </source>
</reference>
<evidence type="ECO:0000259" key="3">
    <source>
        <dbReference type="Pfam" id="PF00294"/>
    </source>
</evidence>
<sequence>MGLLVVGSLGLDTVATPFDKIENALGGSATYISLAASYFSGPIRLVGIVGSDFPKEYIEMLNNHNIDLEGLQIVEGGKTFRWSGKYHYDLNVRDTLFTELNVFEKFDPIIPENARKSKFICLGNIDPVLQAKVLDQMENPQFVVCDTMNYWIEGKKKELLELLPRVNVLIINDSEARLLAHEPNLIKAAKIIRAMGPQILIIKKGEHGALLFSEETIFSAPAYPMESIYDPTGAGDSFAGGFTGYLFKTRDLSTESLKRAVIYGSTMASFCVEKFSTKGLEELSYLQIQDRFRQFMNLSRFDED</sequence>
<dbReference type="EMBL" id="DSVI01000004">
    <property type="protein sequence ID" value="HGT47138.1"/>
    <property type="molecule type" value="Genomic_DNA"/>
</dbReference>
<comment type="caution">
    <text evidence="4">The sequence shown here is derived from an EMBL/GenBank/DDBJ whole genome shotgun (WGS) entry which is preliminary data.</text>
</comment>
<dbReference type="GO" id="GO:0005829">
    <property type="term" value="C:cytosol"/>
    <property type="evidence" value="ECO:0007669"/>
    <property type="project" value="TreeGrafter"/>
</dbReference>
<evidence type="ECO:0000256" key="1">
    <source>
        <dbReference type="ARBA" id="ARBA00022679"/>
    </source>
</evidence>
<proteinExistence type="predicted"/>
<organism evidence="4">
    <name type="scientific">Ignavibacterium album</name>
    <dbReference type="NCBI Taxonomy" id="591197"/>
    <lineage>
        <taxon>Bacteria</taxon>
        <taxon>Pseudomonadati</taxon>
        <taxon>Ignavibacteriota</taxon>
        <taxon>Ignavibacteria</taxon>
        <taxon>Ignavibacteriales</taxon>
        <taxon>Ignavibacteriaceae</taxon>
        <taxon>Ignavibacterium</taxon>
    </lineage>
</organism>
<dbReference type="AlphaFoldDB" id="A0A832G1V4"/>
<dbReference type="Gene3D" id="3.40.1190.20">
    <property type="match status" value="1"/>
</dbReference>
<name>A0A832G1V4_9BACT</name>
<dbReference type="PROSITE" id="PS00584">
    <property type="entry name" value="PFKB_KINASES_2"/>
    <property type="match status" value="1"/>
</dbReference>
<accession>A0A832G1V4</accession>
<dbReference type="SUPFAM" id="SSF53613">
    <property type="entry name" value="Ribokinase-like"/>
    <property type="match status" value="1"/>
</dbReference>
<evidence type="ECO:0000256" key="2">
    <source>
        <dbReference type="ARBA" id="ARBA00022777"/>
    </source>
</evidence>